<dbReference type="EMBL" id="JACAZI010000004">
    <property type="protein sequence ID" value="KAF7363179.1"/>
    <property type="molecule type" value="Genomic_DNA"/>
</dbReference>
<dbReference type="OrthoDB" id="2874010at2759"/>
<dbReference type="Proteomes" id="UP000620124">
    <property type="component" value="Unassembled WGS sequence"/>
</dbReference>
<protein>
    <submittedName>
        <fullName evidence="1">Uncharacterized protein</fullName>
    </submittedName>
</protein>
<gene>
    <name evidence="1" type="ORF">MVEN_00670500</name>
</gene>
<name>A0A8H6YQ88_9AGAR</name>
<proteinExistence type="predicted"/>
<comment type="caution">
    <text evidence="1">The sequence shown here is derived from an EMBL/GenBank/DDBJ whole genome shotgun (WGS) entry which is preliminary data.</text>
</comment>
<sequence>MDALDLSATADWNASESDMRDCAPLWPNCDDIEDQIGKFSSTNYMRDNMAPLLAVSTHSFPCPARAKQRNPSAPTTRLTVRGEGFAVPGDIEALTAHLGDSRVSRHTVSGQGPQAGRNPRQLCWVNLEHT</sequence>
<evidence type="ECO:0000313" key="2">
    <source>
        <dbReference type="Proteomes" id="UP000620124"/>
    </source>
</evidence>
<reference evidence="1" key="1">
    <citation type="submission" date="2020-05" db="EMBL/GenBank/DDBJ databases">
        <title>Mycena genomes resolve the evolution of fungal bioluminescence.</title>
        <authorList>
            <person name="Tsai I.J."/>
        </authorList>
    </citation>
    <scope>NUCLEOTIDE SEQUENCE</scope>
    <source>
        <strain evidence="1">CCC161011</strain>
    </source>
</reference>
<accession>A0A8H6YQ88</accession>
<dbReference type="AlphaFoldDB" id="A0A8H6YQ88"/>
<organism evidence="1 2">
    <name type="scientific">Mycena venus</name>
    <dbReference type="NCBI Taxonomy" id="2733690"/>
    <lineage>
        <taxon>Eukaryota</taxon>
        <taxon>Fungi</taxon>
        <taxon>Dikarya</taxon>
        <taxon>Basidiomycota</taxon>
        <taxon>Agaricomycotina</taxon>
        <taxon>Agaricomycetes</taxon>
        <taxon>Agaricomycetidae</taxon>
        <taxon>Agaricales</taxon>
        <taxon>Marasmiineae</taxon>
        <taxon>Mycenaceae</taxon>
        <taxon>Mycena</taxon>
    </lineage>
</organism>
<keyword evidence="2" id="KW-1185">Reference proteome</keyword>
<evidence type="ECO:0000313" key="1">
    <source>
        <dbReference type="EMBL" id="KAF7363179.1"/>
    </source>
</evidence>